<keyword evidence="3" id="KW-0732">Signal</keyword>
<dbReference type="InterPro" id="IPR056737">
    <property type="entry name" value="Beta-prop_ATRN-MKLN-like"/>
</dbReference>
<evidence type="ECO:0000256" key="3">
    <source>
        <dbReference type="SAM" id="SignalP"/>
    </source>
</evidence>
<reference evidence="5 6" key="1">
    <citation type="submission" date="2019-12" db="EMBL/GenBank/DDBJ databases">
        <title>Chitinophaga sp. strain ysch24 (GDMCC 1.1355), whole genome shotgun sequence.</title>
        <authorList>
            <person name="Zhang X."/>
        </authorList>
    </citation>
    <scope>NUCLEOTIDE SEQUENCE [LARGE SCALE GENOMIC DNA]</scope>
    <source>
        <strain evidence="6">ysch24</strain>
    </source>
</reference>
<proteinExistence type="predicted"/>
<dbReference type="Pfam" id="PF24981">
    <property type="entry name" value="Beta-prop_ATRN-LZTR1"/>
    <property type="match status" value="1"/>
</dbReference>
<keyword evidence="1" id="KW-0880">Kelch repeat</keyword>
<dbReference type="PROSITE" id="PS51257">
    <property type="entry name" value="PROKAR_LIPOPROTEIN"/>
    <property type="match status" value="1"/>
</dbReference>
<accession>A0A7K1UC19</accession>
<evidence type="ECO:0000256" key="2">
    <source>
        <dbReference type="ARBA" id="ARBA00022737"/>
    </source>
</evidence>
<comment type="caution">
    <text evidence="5">The sequence shown here is derived from an EMBL/GenBank/DDBJ whole genome shotgun (WGS) entry which is preliminary data.</text>
</comment>
<dbReference type="InterPro" id="IPR006652">
    <property type="entry name" value="Kelch_1"/>
</dbReference>
<feature type="domain" description="Attractin/MKLN-like beta-propeller" evidence="4">
    <location>
        <begin position="43"/>
        <end position="281"/>
    </location>
</feature>
<keyword evidence="2" id="KW-0677">Repeat</keyword>
<gene>
    <name evidence="5" type="ORF">GO493_26375</name>
</gene>
<dbReference type="RefSeq" id="WP_157309238.1">
    <property type="nucleotide sequence ID" value="NZ_WRXN01000016.1"/>
</dbReference>
<evidence type="ECO:0000313" key="5">
    <source>
        <dbReference type="EMBL" id="MVT11818.1"/>
    </source>
</evidence>
<evidence type="ECO:0000313" key="6">
    <source>
        <dbReference type="Proteomes" id="UP000461730"/>
    </source>
</evidence>
<feature type="chain" id="PRO_5029484139" evidence="3">
    <location>
        <begin position="23"/>
        <end position="343"/>
    </location>
</feature>
<dbReference type="SUPFAM" id="SSF50965">
    <property type="entry name" value="Galactose oxidase, central domain"/>
    <property type="match status" value="1"/>
</dbReference>
<sequence>MRYLNVCFLGLAAMTLASCSSSDDTEKLGNWVRRADFRGDARKEAVSFVIGDTAYVGTGFGGPDAGSKLSTFYKYDPVKDNWEQIATMADPNDPFNNLGRTGASAFAAAGKGYVATGFDSAYRALKDMWAYDPSTNSWSQKASMPASAEARYYAVGFSIKDFGYIGTGTTGSSGSYLSDFWKYNPATDSWTPANSLKDKRRQAVAFVINDSAYVVTGTGTSETSTRMYVYDATNDQWNEKSQIKNATDFSYDDDYTTIARYGAVAFVINNKGYVTTGSSSTTWEYDPINDRWDEKTAFDASSRTTAVGFTVKGRGFVSTGISSSTNLDDLREFLPTEENDTND</sequence>
<name>A0A7K1UC19_9BACT</name>
<dbReference type="Gene3D" id="2.120.10.80">
    <property type="entry name" value="Kelch-type beta propeller"/>
    <property type="match status" value="2"/>
</dbReference>
<evidence type="ECO:0000259" key="4">
    <source>
        <dbReference type="Pfam" id="PF24981"/>
    </source>
</evidence>
<dbReference type="SMART" id="SM00612">
    <property type="entry name" value="Kelch"/>
    <property type="match status" value="3"/>
</dbReference>
<evidence type="ECO:0000256" key="1">
    <source>
        <dbReference type="ARBA" id="ARBA00022441"/>
    </source>
</evidence>
<dbReference type="EMBL" id="WRXN01000016">
    <property type="protein sequence ID" value="MVT11818.1"/>
    <property type="molecule type" value="Genomic_DNA"/>
</dbReference>
<protein>
    <submittedName>
        <fullName evidence="5">Galactose oxidase</fullName>
    </submittedName>
</protein>
<dbReference type="InterPro" id="IPR011043">
    <property type="entry name" value="Gal_Oxase/kelch_b-propeller"/>
</dbReference>
<dbReference type="PANTHER" id="PTHR45632">
    <property type="entry name" value="LD33804P"/>
    <property type="match status" value="1"/>
</dbReference>
<dbReference type="PANTHER" id="PTHR45632:SF3">
    <property type="entry name" value="KELCH-LIKE PROTEIN 32"/>
    <property type="match status" value="1"/>
</dbReference>
<organism evidence="5 6">
    <name type="scientific">Chitinophaga tropicalis</name>
    <dbReference type="NCBI Taxonomy" id="2683588"/>
    <lineage>
        <taxon>Bacteria</taxon>
        <taxon>Pseudomonadati</taxon>
        <taxon>Bacteroidota</taxon>
        <taxon>Chitinophagia</taxon>
        <taxon>Chitinophagales</taxon>
        <taxon>Chitinophagaceae</taxon>
        <taxon>Chitinophaga</taxon>
    </lineage>
</organism>
<dbReference type="AlphaFoldDB" id="A0A7K1UC19"/>
<feature type="signal peptide" evidence="3">
    <location>
        <begin position="1"/>
        <end position="22"/>
    </location>
</feature>
<dbReference type="InterPro" id="IPR015915">
    <property type="entry name" value="Kelch-typ_b-propeller"/>
</dbReference>
<dbReference type="SUPFAM" id="SSF117281">
    <property type="entry name" value="Kelch motif"/>
    <property type="match status" value="1"/>
</dbReference>
<dbReference type="Proteomes" id="UP000461730">
    <property type="component" value="Unassembled WGS sequence"/>
</dbReference>
<keyword evidence="6" id="KW-1185">Reference proteome</keyword>